<organism evidence="4 5">
    <name type="scientific">Cryptosporangium aurantiacum</name>
    <dbReference type="NCBI Taxonomy" id="134849"/>
    <lineage>
        <taxon>Bacteria</taxon>
        <taxon>Bacillati</taxon>
        <taxon>Actinomycetota</taxon>
        <taxon>Actinomycetes</taxon>
        <taxon>Cryptosporangiales</taxon>
        <taxon>Cryptosporangiaceae</taxon>
        <taxon>Cryptosporangium</taxon>
    </lineage>
</organism>
<feature type="transmembrane region" description="Helical" evidence="2">
    <location>
        <begin position="118"/>
        <end position="144"/>
    </location>
</feature>
<feature type="domain" description="Acyltransferase 3" evidence="3">
    <location>
        <begin position="20"/>
        <end position="345"/>
    </location>
</feature>
<evidence type="ECO:0000256" key="2">
    <source>
        <dbReference type="SAM" id="Phobius"/>
    </source>
</evidence>
<feature type="transmembrane region" description="Helical" evidence="2">
    <location>
        <begin position="220"/>
        <end position="240"/>
    </location>
</feature>
<dbReference type="InterPro" id="IPR002656">
    <property type="entry name" value="Acyl_transf_3_dom"/>
</dbReference>
<dbReference type="RefSeq" id="WP_073257765.1">
    <property type="nucleotide sequence ID" value="NZ_FRCS01000004.1"/>
</dbReference>
<dbReference type="Proteomes" id="UP000184440">
    <property type="component" value="Unassembled WGS sequence"/>
</dbReference>
<feature type="transmembrane region" description="Helical" evidence="2">
    <location>
        <begin position="77"/>
        <end position="98"/>
    </location>
</feature>
<feature type="transmembrane region" description="Helical" evidence="2">
    <location>
        <begin position="328"/>
        <end position="348"/>
    </location>
</feature>
<keyword evidence="2" id="KW-0812">Transmembrane</keyword>
<evidence type="ECO:0000259" key="3">
    <source>
        <dbReference type="Pfam" id="PF01757"/>
    </source>
</evidence>
<protein>
    <submittedName>
        <fullName evidence="4">Peptidoglycan/LPS O-acetylase OafA/YrhL, contains acyltransferase and SGNH-hydrolase domains</fullName>
    </submittedName>
</protein>
<feature type="transmembrane region" description="Helical" evidence="2">
    <location>
        <begin position="189"/>
        <end position="208"/>
    </location>
</feature>
<accession>A0A1M7Q727</accession>
<reference evidence="4 5" key="1">
    <citation type="submission" date="2016-11" db="EMBL/GenBank/DDBJ databases">
        <authorList>
            <person name="Jaros S."/>
            <person name="Januszkiewicz K."/>
            <person name="Wedrychowicz H."/>
        </authorList>
    </citation>
    <scope>NUCLEOTIDE SEQUENCE [LARGE SCALE GENOMIC DNA]</scope>
    <source>
        <strain evidence="4 5">DSM 46144</strain>
    </source>
</reference>
<name>A0A1M7Q727_9ACTN</name>
<dbReference type="STRING" id="134849.SAMN05443668_104243"/>
<dbReference type="Pfam" id="PF01757">
    <property type="entry name" value="Acyl_transf_3"/>
    <property type="match status" value="1"/>
</dbReference>
<feature type="transmembrane region" description="Helical" evidence="2">
    <location>
        <begin position="300"/>
        <end position="322"/>
    </location>
</feature>
<keyword evidence="2" id="KW-1133">Transmembrane helix</keyword>
<evidence type="ECO:0000313" key="4">
    <source>
        <dbReference type="EMBL" id="SHN26294.1"/>
    </source>
</evidence>
<proteinExistence type="predicted"/>
<keyword evidence="4" id="KW-0012">Acyltransferase</keyword>
<dbReference type="GO" id="GO:0016787">
    <property type="term" value="F:hydrolase activity"/>
    <property type="evidence" value="ECO:0007669"/>
    <property type="project" value="UniProtKB-KW"/>
</dbReference>
<feature type="region of interest" description="Disordered" evidence="1">
    <location>
        <begin position="383"/>
        <end position="417"/>
    </location>
</feature>
<feature type="transmembrane region" description="Helical" evidence="2">
    <location>
        <begin position="260"/>
        <end position="279"/>
    </location>
</feature>
<feature type="transmembrane region" description="Helical" evidence="2">
    <location>
        <begin position="46"/>
        <end position="65"/>
    </location>
</feature>
<dbReference type="OrthoDB" id="5171428at2"/>
<keyword evidence="2" id="KW-0472">Membrane</keyword>
<dbReference type="EMBL" id="FRCS01000004">
    <property type="protein sequence ID" value="SHN26294.1"/>
    <property type="molecule type" value="Genomic_DNA"/>
</dbReference>
<keyword evidence="4" id="KW-0808">Transferase</keyword>
<dbReference type="GO" id="GO:0016747">
    <property type="term" value="F:acyltransferase activity, transferring groups other than amino-acyl groups"/>
    <property type="evidence" value="ECO:0007669"/>
    <property type="project" value="InterPro"/>
</dbReference>
<sequence>MPSTASAPLPNTATHQGRDRYLDTLRALALFRVVAYHASPVMWFKWLPSMGIMFALAGSLMVRSMDKSAPRAVLNRLRRLLPVLWVFGAIWIPVMIWHDGTPGQWVDADGRSVPTWQLVFWLIPVGNPVGSTWGVIGWGVLWYIKTYLLFVALSPLLLPVFRRLPWVTMAAPFVLLALVETEVLPIRDWWGSSIGDALTYLGCWLIGFARADGILQRMRLSALLAIGGAVALAGVAWLLGPGNADATANGENPLSLLNSNLAIGLFYFGSVFILMRFSFRMEWLTRFPLLDRTITIFNSRAVTIFLWHGIALAIAVNVFSQIGVYQWYIWFPFGWVLIGAAVLLFGWIEDVAARRKPELLPGGVRRPTPDQAADAALLAPPPAELDAAPVSPAPRANQRVARDRPDDPDPDSPRLLP</sequence>
<gene>
    <name evidence="4" type="ORF">SAMN05443668_104243</name>
</gene>
<evidence type="ECO:0000256" key="1">
    <source>
        <dbReference type="SAM" id="MobiDB-lite"/>
    </source>
</evidence>
<evidence type="ECO:0000313" key="5">
    <source>
        <dbReference type="Proteomes" id="UP000184440"/>
    </source>
</evidence>
<dbReference type="AlphaFoldDB" id="A0A1M7Q727"/>
<keyword evidence="4" id="KW-0378">Hydrolase</keyword>
<keyword evidence="5" id="KW-1185">Reference proteome</keyword>